<reference evidence="1 2" key="1">
    <citation type="submission" date="2015-11" db="EMBL/GenBank/DDBJ databases">
        <title>Draft genome sequences of new species of the genus Lactobacillus isolated from orchardgrass silage.</title>
        <authorList>
            <person name="Tohno M."/>
            <person name="Tanizawa Y."/>
            <person name="Arita M."/>
        </authorList>
    </citation>
    <scope>NUCLEOTIDE SEQUENCE [LARGE SCALE GENOMIC DNA]</scope>
    <source>
        <strain evidence="1 2">IWT126</strain>
    </source>
</reference>
<proteinExistence type="predicted"/>
<sequence>MDKVEEQIKQILAEELSHLVTDGDKKPASK</sequence>
<organism evidence="1 2">
    <name type="scientific">Secundilactobacillus silagei JCM 19001</name>
    <dbReference type="NCBI Taxonomy" id="1302250"/>
    <lineage>
        <taxon>Bacteria</taxon>
        <taxon>Bacillati</taxon>
        <taxon>Bacillota</taxon>
        <taxon>Bacilli</taxon>
        <taxon>Lactobacillales</taxon>
        <taxon>Lactobacillaceae</taxon>
        <taxon>Secundilactobacillus</taxon>
    </lineage>
</organism>
<name>A0A1Z5IFT2_9LACO</name>
<dbReference type="EMBL" id="BCMG01000002">
    <property type="protein sequence ID" value="GAX00518.1"/>
    <property type="molecule type" value="Genomic_DNA"/>
</dbReference>
<dbReference type="Proteomes" id="UP000198402">
    <property type="component" value="Unassembled WGS sequence"/>
</dbReference>
<evidence type="ECO:0000313" key="1">
    <source>
        <dbReference type="EMBL" id="GAX00518.1"/>
    </source>
</evidence>
<evidence type="ECO:0000313" key="2">
    <source>
        <dbReference type="Proteomes" id="UP000198402"/>
    </source>
</evidence>
<accession>A0A1Z5IFT2</accession>
<dbReference type="STRING" id="1302250.GCA_001313225_03217"/>
<gene>
    <name evidence="1" type="ORF">IWT126_00533</name>
</gene>
<comment type="caution">
    <text evidence="1">The sequence shown here is derived from an EMBL/GenBank/DDBJ whole genome shotgun (WGS) entry which is preliminary data.</text>
</comment>
<protein>
    <submittedName>
        <fullName evidence="1">Uncharacterized protein</fullName>
    </submittedName>
</protein>
<dbReference type="AlphaFoldDB" id="A0A1Z5IFT2"/>
<keyword evidence="2" id="KW-1185">Reference proteome</keyword>